<dbReference type="Proteomes" id="UP000294737">
    <property type="component" value="Unassembled WGS sequence"/>
</dbReference>
<name>A0A4R6G7F8_9BURK</name>
<comment type="caution">
    <text evidence="3">The sequence shown here is derived from an EMBL/GenBank/DDBJ whole genome shotgun (WGS) entry which is preliminary data.</text>
</comment>
<sequence>MSASIKDFAGLKSLQKDLKSREETRKAAEEKRIQEEKTAQLEADLFRRSIGVVAPLTPSNKLNVSTTKPLPIARQHLADEQAALRESLSDEFTIETLLETDGALSYARNGIGQDVVRKLRRGHWVIQSQLDLHGLRTDEAREALGEFLREAIKRGLRCVRVIHGKGLGSINKEPVLKNKVRNWLVQKDEVLAFCQAKAADGGAGALVVLLRAS</sequence>
<dbReference type="SUPFAM" id="SSF160443">
    <property type="entry name" value="SMR domain-like"/>
    <property type="match status" value="1"/>
</dbReference>
<dbReference type="PANTHER" id="PTHR35562:SF2">
    <property type="entry name" value="DNA ENDONUCLEASE SMRA-RELATED"/>
    <property type="match status" value="1"/>
</dbReference>
<dbReference type="EMBL" id="SNWF01000005">
    <property type="protein sequence ID" value="TDN89920.1"/>
    <property type="molecule type" value="Genomic_DNA"/>
</dbReference>
<dbReference type="RefSeq" id="WP_112992002.1">
    <property type="nucleotide sequence ID" value="NZ_PTLZ01000002.1"/>
</dbReference>
<dbReference type="InterPro" id="IPR036063">
    <property type="entry name" value="Smr_dom_sf"/>
</dbReference>
<feature type="domain" description="Smr" evidence="2">
    <location>
        <begin position="130"/>
        <end position="211"/>
    </location>
</feature>
<keyword evidence="3" id="KW-0378">Hydrolase</keyword>
<accession>A0A4R6G7F8</accession>
<keyword evidence="3" id="KW-0540">Nuclease</keyword>
<dbReference type="GO" id="GO:0004519">
    <property type="term" value="F:endonuclease activity"/>
    <property type="evidence" value="ECO:0007669"/>
    <property type="project" value="UniProtKB-KW"/>
</dbReference>
<dbReference type="PROSITE" id="PS50828">
    <property type="entry name" value="SMR"/>
    <property type="match status" value="1"/>
</dbReference>
<evidence type="ECO:0000313" key="3">
    <source>
        <dbReference type="EMBL" id="TDN89920.1"/>
    </source>
</evidence>
<keyword evidence="3" id="KW-0255">Endonuclease</keyword>
<keyword evidence="1" id="KW-0175">Coiled coil</keyword>
<protein>
    <submittedName>
        <fullName evidence="3">DNA-nicking Smr family endonuclease</fullName>
    </submittedName>
</protein>
<dbReference type="Gene3D" id="3.30.1370.110">
    <property type="match status" value="1"/>
</dbReference>
<dbReference type="Pfam" id="PF01713">
    <property type="entry name" value="Smr"/>
    <property type="match status" value="1"/>
</dbReference>
<reference evidence="3 4" key="1">
    <citation type="submission" date="2019-03" db="EMBL/GenBank/DDBJ databases">
        <title>Genomic Encyclopedia of Type Strains, Phase IV (KMG-IV): sequencing the most valuable type-strain genomes for metagenomic binning, comparative biology and taxonomic classification.</title>
        <authorList>
            <person name="Goeker M."/>
        </authorList>
    </citation>
    <scope>NUCLEOTIDE SEQUENCE [LARGE SCALE GENOMIC DNA]</scope>
    <source>
        <strain evidence="3 4">DSM 18555</strain>
    </source>
</reference>
<organism evidence="3 4">
    <name type="scientific">Herminiimonas fonticola</name>
    <dbReference type="NCBI Taxonomy" id="303380"/>
    <lineage>
        <taxon>Bacteria</taxon>
        <taxon>Pseudomonadati</taxon>
        <taxon>Pseudomonadota</taxon>
        <taxon>Betaproteobacteria</taxon>
        <taxon>Burkholderiales</taxon>
        <taxon>Oxalobacteraceae</taxon>
        <taxon>Herminiimonas</taxon>
    </lineage>
</organism>
<evidence type="ECO:0000259" key="2">
    <source>
        <dbReference type="PROSITE" id="PS50828"/>
    </source>
</evidence>
<dbReference type="AlphaFoldDB" id="A0A4R6G7F8"/>
<dbReference type="PANTHER" id="PTHR35562">
    <property type="entry name" value="DNA ENDONUCLEASE SMRA-RELATED"/>
    <property type="match status" value="1"/>
</dbReference>
<evidence type="ECO:0000256" key="1">
    <source>
        <dbReference type="SAM" id="Coils"/>
    </source>
</evidence>
<dbReference type="SMART" id="SM00463">
    <property type="entry name" value="SMR"/>
    <property type="match status" value="1"/>
</dbReference>
<proteinExistence type="predicted"/>
<gene>
    <name evidence="3" type="ORF">EV677_1988</name>
</gene>
<feature type="coiled-coil region" evidence="1">
    <location>
        <begin position="11"/>
        <end position="38"/>
    </location>
</feature>
<evidence type="ECO:0000313" key="4">
    <source>
        <dbReference type="Proteomes" id="UP000294737"/>
    </source>
</evidence>
<dbReference type="OrthoDB" id="9808881at2"/>
<dbReference type="InterPro" id="IPR002625">
    <property type="entry name" value="Smr_dom"/>
</dbReference>
<keyword evidence="4" id="KW-1185">Reference proteome</keyword>